<dbReference type="Pfam" id="PF01039">
    <property type="entry name" value="Carboxyl_trans"/>
    <property type="match status" value="1"/>
</dbReference>
<evidence type="ECO:0000256" key="1">
    <source>
        <dbReference type="ARBA" id="ARBA00006102"/>
    </source>
</evidence>
<gene>
    <name evidence="12" type="ORF">WKI299_LOCUS29818</name>
</gene>
<evidence type="ECO:0000256" key="4">
    <source>
        <dbReference type="ARBA" id="ARBA00031109"/>
    </source>
</evidence>
<evidence type="ECO:0000256" key="3">
    <source>
        <dbReference type="ARBA" id="ARBA00026116"/>
    </source>
</evidence>
<dbReference type="PANTHER" id="PTHR22855:SF13">
    <property type="entry name" value="METHYLCROTONOYL-COA CARBOXYLASE BETA CHAIN, MITOCHONDRIAL"/>
    <property type="match status" value="1"/>
</dbReference>
<dbReference type="GO" id="GO:0005739">
    <property type="term" value="C:mitochondrion"/>
    <property type="evidence" value="ECO:0007669"/>
    <property type="project" value="TreeGrafter"/>
</dbReference>
<dbReference type="InterPro" id="IPR011762">
    <property type="entry name" value="COA_CT_N"/>
</dbReference>
<name>A0A816XQ04_9BILA</name>
<dbReference type="InterPro" id="IPR029045">
    <property type="entry name" value="ClpP/crotonase-like_dom_sf"/>
</dbReference>
<evidence type="ECO:0000256" key="9">
    <source>
        <dbReference type="SAM" id="Phobius"/>
    </source>
</evidence>
<evidence type="ECO:0000256" key="8">
    <source>
        <dbReference type="SAM" id="MobiDB-lite"/>
    </source>
</evidence>
<keyword evidence="9" id="KW-1133">Transmembrane helix</keyword>
<comment type="caution">
    <text evidence="12">The sequence shown here is derived from an EMBL/GenBank/DDBJ whole genome shotgun (WGS) entry which is preliminary data.</text>
</comment>
<evidence type="ECO:0000313" key="12">
    <source>
        <dbReference type="EMBL" id="CAF2148519.1"/>
    </source>
</evidence>
<evidence type="ECO:0000259" key="11">
    <source>
        <dbReference type="PROSITE" id="PS50989"/>
    </source>
</evidence>
<feature type="domain" description="CoA carboxyltransferase N-terminal" evidence="10">
    <location>
        <begin position="142"/>
        <end position="405"/>
    </location>
</feature>
<dbReference type="PANTHER" id="PTHR22855">
    <property type="entry name" value="ACETYL, PROPIONYL, PYRUVATE, AND GLUTACONYL CARBOXYLASE-RELATED"/>
    <property type="match status" value="1"/>
</dbReference>
<sequence length="662" mass="73005">MIEPNILAHKNRPLVTTVPRHTLVESKKVKHFHNEVNTPSTMRTNQRVCERTSSIPLESITFEPKPQVEPRILTNSDNNYRNKQNKVSSFNESEQPSLANSKEILDPKVTRHSSDSSSRWLNNLTQKQLLFLKLTAIFLLIAAVAVLVIFTPIYVLVIRRTMSQCGNAEARERHTSKNKLLVRDRIDRLLDPNTPFLEFSQLAGYQLYGDDEVPAAGIVTGIGQIQGRECVIIANDATVKGGSYYPITVKKQLRAQEIGRENRLPCIYLVDSGGANLPRQADVFPDKEHFGRTFYNEATMSSMGIPQIAVVLGSCTAGGAYVPAMADQSIIVRRQGTIFLAGPPLVKAATGEVVSAEDLGGGDLHCRQSGVTDYYAMDDAHALHLTRRIVANLNYAKTQQVVMKPSVDPLYPADELYGIVGDNLKRVFDVREVIARIVDGSEFDEFKKLYGETLVTGFAHIHGYPVGILGNNGVLFSESALKGAHFIQLCSQLKIPLLFLQNITGFMVGRDAEAGGIAKNGAKLVNAVACAQVPKITVIIGGSYGAGNYGMAGRSYSPRFLYMWPNARISVMGGEQAAQVLTQITSEQRKRQGKQFTAEEEQAIREPILRKYDFEGSPYFSSARLWDDGVIDPVDTRLVLALSLSASLNAPIPETRFGVFRM</sequence>
<dbReference type="PROSITE" id="PS50980">
    <property type="entry name" value="COA_CT_NTER"/>
    <property type="match status" value="1"/>
</dbReference>
<proteinExistence type="inferred from homology"/>
<reference evidence="12" key="1">
    <citation type="submission" date="2021-02" db="EMBL/GenBank/DDBJ databases">
        <authorList>
            <person name="Nowell W R."/>
        </authorList>
    </citation>
    <scope>NUCLEOTIDE SEQUENCE</scope>
</reference>
<dbReference type="GO" id="GO:1905202">
    <property type="term" value="C:methylcrotonoyl-CoA carboxylase complex"/>
    <property type="evidence" value="ECO:0007669"/>
    <property type="project" value="TreeGrafter"/>
</dbReference>
<keyword evidence="9" id="KW-0472">Membrane</keyword>
<dbReference type="InterPro" id="IPR011763">
    <property type="entry name" value="COA_CT_C"/>
</dbReference>
<dbReference type="GO" id="GO:0006552">
    <property type="term" value="P:L-leucine catabolic process"/>
    <property type="evidence" value="ECO:0007669"/>
    <property type="project" value="UniProtKB-UniPathway"/>
</dbReference>
<feature type="region of interest" description="Disordered" evidence="8">
    <location>
        <begin position="71"/>
        <end position="117"/>
    </location>
</feature>
<organism evidence="12 13">
    <name type="scientific">Rotaria magnacalcarata</name>
    <dbReference type="NCBI Taxonomy" id="392030"/>
    <lineage>
        <taxon>Eukaryota</taxon>
        <taxon>Metazoa</taxon>
        <taxon>Spiralia</taxon>
        <taxon>Gnathifera</taxon>
        <taxon>Rotifera</taxon>
        <taxon>Eurotatoria</taxon>
        <taxon>Bdelloidea</taxon>
        <taxon>Philodinida</taxon>
        <taxon>Philodinidae</taxon>
        <taxon>Rotaria</taxon>
    </lineage>
</organism>
<dbReference type="PROSITE" id="PS50989">
    <property type="entry name" value="COA_CT_CTER"/>
    <property type="match status" value="1"/>
</dbReference>
<feature type="compositionally biased region" description="Polar residues" evidence="8">
    <location>
        <begin position="73"/>
        <end position="100"/>
    </location>
</feature>
<dbReference type="Gene3D" id="3.90.226.10">
    <property type="entry name" value="2-enoyl-CoA Hydratase, Chain A, domain 1"/>
    <property type="match status" value="2"/>
</dbReference>
<dbReference type="Proteomes" id="UP000663856">
    <property type="component" value="Unassembled WGS sequence"/>
</dbReference>
<evidence type="ECO:0000256" key="7">
    <source>
        <dbReference type="ARBA" id="ARBA00052347"/>
    </source>
</evidence>
<evidence type="ECO:0000256" key="5">
    <source>
        <dbReference type="ARBA" id="ARBA00031237"/>
    </source>
</evidence>
<dbReference type="SUPFAM" id="SSF52096">
    <property type="entry name" value="ClpP/crotonase"/>
    <property type="match status" value="2"/>
</dbReference>
<comment type="similarity">
    <text evidence="1">Belongs to the AccD/PCCB family.</text>
</comment>
<dbReference type="FunFam" id="3.90.226.10:FF:000004">
    <property type="entry name" value="Methylcrotonoyl-CoA carboxylase beta chain"/>
    <property type="match status" value="1"/>
</dbReference>
<dbReference type="InterPro" id="IPR045190">
    <property type="entry name" value="MCCB/AccD1-like"/>
</dbReference>
<evidence type="ECO:0000256" key="6">
    <source>
        <dbReference type="ARBA" id="ARBA00031404"/>
    </source>
</evidence>
<evidence type="ECO:0000256" key="2">
    <source>
        <dbReference type="ARBA" id="ARBA00025711"/>
    </source>
</evidence>
<dbReference type="AlphaFoldDB" id="A0A816XQ04"/>
<dbReference type="FunFam" id="3.90.226.10:FF:000007">
    <property type="entry name" value="Methylcrotonoyl-CoA carboxylase subunit beta"/>
    <property type="match status" value="1"/>
</dbReference>
<feature type="transmembrane region" description="Helical" evidence="9">
    <location>
        <begin position="129"/>
        <end position="157"/>
    </location>
</feature>
<comment type="catalytic activity">
    <reaction evidence="7">
        <text>3-methylbut-2-enoyl-CoA + hydrogencarbonate + ATP = 3-methyl-(2E)-glutaconyl-CoA + ADP + phosphate + H(+)</text>
        <dbReference type="Rhea" id="RHEA:13589"/>
        <dbReference type="ChEBI" id="CHEBI:15378"/>
        <dbReference type="ChEBI" id="CHEBI:17544"/>
        <dbReference type="ChEBI" id="CHEBI:30616"/>
        <dbReference type="ChEBI" id="CHEBI:43474"/>
        <dbReference type="ChEBI" id="CHEBI:57344"/>
        <dbReference type="ChEBI" id="CHEBI:57346"/>
        <dbReference type="ChEBI" id="CHEBI:456216"/>
        <dbReference type="EC" id="6.4.1.4"/>
    </reaction>
</comment>
<dbReference type="EMBL" id="CAJNRF010013414">
    <property type="protein sequence ID" value="CAF2148519.1"/>
    <property type="molecule type" value="Genomic_DNA"/>
</dbReference>
<dbReference type="UniPathway" id="UPA00363">
    <property type="reaction ID" value="UER00861"/>
</dbReference>
<accession>A0A816XQ04</accession>
<dbReference type="EC" id="6.4.1.4" evidence="3"/>
<evidence type="ECO:0000313" key="13">
    <source>
        <dbReference type="Proteomes" id="UP000663856"/>
    </source>
</evidence>
<dbReference type="GO" id="GO:0004485">
    <property type="term" value="F:methylcrotonoyl-CoA carboxylase activity"/>
    <property type="evidence" value="ECO:0007669"/>
    <property type="project" value="UniProtKB-EC"/>
</dbReference>
<evidence type="ECO:0000259" key="10">
    <source>
        <dbReference type="PROSITE" id="PS50980"/>
    </source>
</evidence>
<dbReference type="InterPro" id="IPR034733">
    <property type="entry name" value="AcCoA_carboxyl_beta"/>
</dbReference>
<protein>
    <recommendedName>
        <fullName evidence="3">methylcrotonoyl-CoA carboxylase</fullName>
        <ecNumber evidence="3">6.4.1.4</ecNumber>
    </recommendedName>
    <alternativeName>
        <fullName evidence="6">3-methylcrotonyl-CoA carboxylase 2</fullName>
    </alternativeName>
    <alternativeName>
        <fullName evidence="4">3-methylcrotonyl-CoA carboxylase non-biotin-containing subunit</fullName>
    </alternativeName>
    <alternativeName>
        <fullName evidence="5">3-methylcrotonyl-CoA:carbon dioxide ligase subunit beta</fullName>
    </alternativeName>
</protein>
<comment type="pathway">
    <text evidence="2">Amino-acid degradation; L-leucine degradation; (S)-3-hydroxy-3-methylglutaryl-CoA from 3-isovaleryl-CoA: step 2/3.</text>
</comment>
<keyword evidence="9" id="KW-0812">Transmembrane</keyword>
<feature type="domain" description="CoA carboxyltransferase C-terminal" evidence="11">
    <location>
        <begin position="408"/>
        <end position="654"/>
    </location>
</feature>
<feature type="compositionally biased region" description="Basic and acidic residues" evidence="8">
    <location>
        <begin position="103"/>
        <end position="114"/>
    </location>
</feature>